<feature type="transmembrane region" description="Helical" evidence="1">
    <location>
        <begin position="28"/>
        <end position="52"/>
    </location>
</feature>
<evidence type="ECO:0000256" key="1">
    <source>
        <dbReference type="SAM" id="Phobius"/>
    </source>
</evidence>
<feature type="transmembrane region" description="Helical" evidence="1">
    <location>
        <begin position="212"/>
        <end position="230"/>
    </location>
</feature>
<evidence type="ECO:0000313" key="3">
    <source>
        <dbReference type="Proteomes" id="UP000179283"/>
    </source>
</evidence>
<name>A0A1G2U477_9BACT</name>
<keyword evidence="1" id="KW-1133">Transmembrane helix</keyword>
<proteinExistence type="predicted"/>
<comment type="caution">
    <text evidence="2">The sequence shown here is derived from an EMBL/GenBank/DDBJ whole genome shotgun (WGS) entry which is preliminary data.</text>
</comment>
<dbReference type="EMBL" id="MHWD01000011">
    <property type="protein sequence ID" value="OHB04318.1"/>
    <property type="molecule type" value="Genomic_DNA"/>
</dbReference>
<gene>
    <name evidence="2" type="ORF">A2920_03355</name>
</gene>
<sequence>MNGKKKLWLFVKDDDKPQFLTDAGRKSFATAASFLLLIPIFTFGALMFGLTILNKRANEAPDVLILTLGVGLALEFLVAIPLVLAASGAPRVVVDAEDVLAEIERENFRPEFQRRDPEDIALDRIIAPVQKRDDARRRASNAERDYYTERLTWTQMSWWRRAGLALVYMSGIIFVGFAFAAVSSDPVPISGEFASTPNGEMIQMLRRDTFDIPIAIFCIVCAILIIWLGSREVFRRTGRKGDDSLKQLMEEMNIK</sequence>
<keyword evidence="1" id="KW-0812">Transmembrane</keyword>
<protein>
    <submittedName>
        <fullName evidence="2">Uncharacterized protein</fullName>
    </submittedName>
</protein>
<dbReference type="Proteomes" id="UP000179283">
    <property type="component" value="Unassembled WGS sequence"/>
</dbReference>
<feature type="transmembrane region" description="Helical" evidence="1">
    <location>
        <begin position="162"/>
        <end position="182"/>
    </location>
</feature>
<feature type="transmembrane region" description="Helical" evidence="1">
    <location>
        <begin position="64"/>
        <end position="84"/>
    </location>
</feature>
<organism evidence="2 3">
    <name type="scientific">Candidatus Zambryskibacteria bacterium RIFCSPLOWO2_01_FULL_43_17</name>
    <dbReference type="NCBI Taxonomy" id="1802760"/>
    <lineage>
        <taxon>Bacteria</taxon>
        <taxon>Candidatus Zambryskiibacteriota</taxon>
    </lineage>
</organism>
<reference evidence="2 3" key="1">
    <citation type="journal article" date="2016" name="Nat. Commun.">
        <title>Thousands of microbial genomes shed light on interconnected biogeochemical processes in an aquifer system.</title>
        <authorList>
            <person name="Anantharaman K."/>
            <person name="Brown C.T."/>
            <person name="Hug L.A."/>
            <person name="Sharon I."/>
            <person name="Castelle C.J."/>
            <person name="Probst A.J."/>
            <person name="Thomas B.C."/>
            <person name="Singh A."/>
            <person name="Wilkins M.J."/>
            <person name="Karaoz U."/>
            <person name="Brodie E.L."/>
            <person name="Williams K.H."/>
            <person name="Hubbard S.S."/>
            <person name="Banfield J.F."/>
        </authorList>
    </citation>
    <scope>NUCLEOTIDE SEQUENCE [LARGE SCALE GENOMIC DNA]</scope>
</reference>
<keyword evidence="1" id="KW-0472">Membrane</keyword>
<evidence type="ECO:0000313" key="2">
    <source>
        <dbReference type="EMBL" id="OHB04318.1"/>
    </source>
</evidence>
<dbReference type="AlphaFoldDB" id="A0A1G2U477"/>
<accession>A0A1G2U477</accession>